<proteinExistence type="predicted"/>
<evidence type="ECO:0000313" key="2">
    <source>
        <dbReference type="Proteomes" id="UP000327085"/>
    </source>
</evidence>
<accession>A0A5E4GAD1</accession>
<organism evidence="1 2">
    <name type="scientific">Prunus dulcis</name>
    <name type="common">Almond</name>
    <name type="synonym">Amygdalus dulcis</name>
    <dbReference type="NCBI Taxonomy" id="3755"/>
    <lineage>
        <taxon>Eukaryota</taxon>
        <taxon>Viridiplantae</taxon>
        <taxon>Streptophyta</taxon>
        <taxon>Embryophyta</taxon>
        <taxon>Tracheophyta</taxon>
        <taxon>Spermatophyta</taxon>
        <taxon>Magnoliopsida</taxon>
        <taxon>eudicotyledons</taxon>
        <taxon>Gunneridae</taxon>
        <taxon>Pentapetalae</taxon>
        <taxon>rosids</taxon>
        <taxon>fabids</taxon>
        <taxon>Rosales</taxon>
        <taxon>Rosaceae</taxon>
        <taxon>Amygdaloideae</taxon>
        <taxon>Amygdaleae</taxon>
        <taxon>Prunus</taxon>
    </lineage>
</organism>
<protein>
    <submittedName>
        <fullName evidence="1">Uncharacterized protein</fullName>
    </submittedName>
</protein>
<dbReference type="Proteomes" id="UP000327085">
    <property type="component" value="Chromosome 5"/>
</dbReference>
<dbReference type="AlphaFoldDB" id="A0A5E4GAD1"/>
<reference evidence="2" key="1">
    <citation type="journal article" date="2020" name="Plant J.">
        <title>Transposons played a major role in the diversification between the closely related almond and peach genomes: results from the almond genome sequence.</title>
        <authorList>
            <person name="Alioto T."/>
            <person name="Alexiou K.G."/>
            <person name="Bardil A."/>
            <person name="Barteri F."/>
            <person name="Castanera R."/>
            <person name="Cruz F."/>
            <person name="Dhingra A."/>
            <person name="Duval H."/>
            <person name="Fernandez I Marti A."/>
            <person name="Frias L."/>
            <person name="Galan B."/>
            <person name="Garcia J.L."/>
            <person name="Howad W."/>
            <person name="Gomez-Garrido J."/>
            <person name="Gut M."/>
            <person name="Julca I."/>
            <person name="Morata J."/>
            <person name="Puigdomenech P."/>
            <person name="Ribeca P."/>
            <person name="Rubio Cabetas M.J."/>
            <person name="Vlasova A."/>
            <person name="Wirthensohn M."/>
            <person name="Garcia-Mas J."/>
            <person name="Gabaldon T."/>
            <person name="Casacuberta J.M."/>
            <person name="Arus P."/>
        </authorList>
    </citation>
    <scope>NUCLEOTIDE SEQUENCE [LARGE SCALE GENOMIC DNA]</scope>
    <source>
        <strain evidence="2">cv. Texas</strain>
    </source>
</reference>
<gene>
    <name evidence="1" type="ORF">ALMOND_2B020987</name>
</gene>
<dbReference type="Gramene" id="VVA36724">
    <property type="protein sequence ID" value="VVA36724"/>
    <property type="gene ID" value="Prudul26B020987"/>
</dbReference>
<dbReference type="InParanoid" id="A0A5E4GAD1"/>
<evidence type="ECO:0000313" key="1">
    <source>
        <dbReference type="EMBL" id="VVA36724.1"/>
    </source>
</evidence>
<sequence length="127" mass="14305">MRYVGVKLWDEVWGSESSELIDKCLLDGGLLRLMKCHGLEGVLNGGDVGVEAMLLFGHQRQRIMLAIELGDNLFFLQSKLQISVRKFRHRGEGRSFALAHGKTALGARYQFLGPENKKEETTEKSKL</sequence>
<name>A0A5E4GAD1_PRUDU</name>
<dbReference type="EMBL" id="CABIKO010000472">
    <property type="protein sequence ID" value="VVA36724.1"/>
    <property type="molecule type" value="Genomic_DNA"/>
</dbReference>